<dbReference type="EMBL" id="JARVII010000085">
    <property type="protein sequence ID" value="MDG9700634.1"/>
    <property type="molecule type" value="Genomic_DNA"/>
</dbReference>
<dbReference type="AlphaFoldDB" id="A0AAW6RKB9"/>
<evidence type="ECO:0000256" key="1">
    <source>
        <dbReference type="SAM" id="Phobius"/>
    </source>
</evidence>
<proteinExistence type="predicted"/>
<feature type="transmembrane region" description="Helical" evidence="1">
    <location>
        <begin position="24"/>
        <end position="47"/>
    </location>
</feature>
<keyword evidence="1" id="KW-1133">Transmembrane helix</keyword>
<gene>
    <name evidence="2" type="ORF">QB898_13160</name>
</gene>
<organism evidence="2 3">
    <name type="scientific">Ottowia cancrivicina</name>
    <dbReference type="NCBI Taxonomy" id="3040346"/>
    <lineage>
        <taxon>Bacteria</taxon>
        <taxon>Pseudomonadati</taxon>
        <taxon>Pseudomonadota</taxon>
        <taxon>Betaproteobacteria</taxon>
        <taxon>Burkholderiales</taxon>
        <taxon>Comamonadaceae</taxon>
        <taxon>Ottowia</taxon>
    </lineage>
</organism>
<sequence>VIAAFISNRLIKIFGWSLSPNKFFLLHAGVFVGILCILFFDHIIGAIQFEYICHRKVMVKLEPDWINVRRAKFEMKRTRLRGYIVQTSCSDGKYLDADSGKIILSYTRCSRAGGILLRTISFNGDSGGSYCNPKELPNILHATNIEALLEKGDSQ</sequence>
<keyword evidence="3" id="KW-1185">Reference proteome</keyword>
<dbReference type="Proteomes" id="UP001237156">
    <property type="component" value="Unassembled WGS sequence"/>
</dbReference>
<accession>A0AAW6RKB9</accession>
<evidence type="ECO:0000313" key="2">
    <source>
        <dbReference type="EMBL" id="MDG9700634.1"/>
    </source>
</evidence>
<reference evidence="2 3" key="1">
    <citation type="submission" date="2023-04" db="EMBL/GenBank/DDBJ databases">
        <title>Ottowia paracancer sp. nov., isolated from human stomach.</title>
        <authorList>
            <person name="Song Y."/>
        </authorList>
    </citation>
    <scope>NUCLEOTIDE SEQUENCE [LARGE SCALE GENOMIC DNA]</scope>
    <source>
        <strain evidence="2 3">10c7w1</strain>
    </source>
</reference>
<keyword evidence="1" id="KW-0472">Membrane</keyword>
<evidence type="ECO:0000313" key="3">
    <source>
        <dbReference type="Proteomes" id="UP001237156"/>
    </source>
</evidence>
<protein>
    <submittedName>
        <fullName evidence="2">Uncharacterized protein</fullName>
    </submittedName>
</protein>
<name>A0AAW6RKB9_9BURK</name>
<feature type="non-terminal residue" evidence="2">
    <location>
        <position position="1"/>
    </location>
</feature>
<dbReference type="RefSeq" id="WP_279525311.1">
    <property type="nucleotide sequence ID" value="NZ_JARVII010000085.1"/>
</dbReference>
<keyword evidence="1" id="KW-0812">Transmembrane</keyword>
<comment type="caution">
    <text evidence="2">The sequence shown here is derived from an EMBL/GenBank/DDBJ whole genome shotgun (WGS) entry which is preliminary data.</text>
</comment>